<evidence type="ECO:0008006" key="3">
    <source>
        <dbReference type="Google" id="ProtNLM"/>
    </source>
</evidence>
<comment type="caution">
    <text evidence="1">The sequence shown here is derived from an EMBL/GenBank/DDBJ whole genome shotgun (WGS) entry which is preliminary data.</text>
</comment>
<dbReference type="EMBL" id="JAGINW010000001">
    <property type="protein sequence ID" value="MBP2322592.1"/>
    <property type="molecule type" value="Genomic_DNA"/>
</dbReference>
<sequence>MSHTSGISAEDPDFPQLVAEMVADQAPRVFAIVLEYGEQIDAQVLAWGMALDESAYVVTVDGKNQYLLAEPENALKCVSTHPNTKPHLVWATPHA</sequence>
<evidence type="ECO:0000313" key="2">
    <source>
        <dbReference type="Proteomes" id="UP001519332"/>
    </source>
</evidence>
<accession>A0ABS4TDU7</accession>
<evidence type="ECO:0000313" key="1">
    <source>
        <dbReference type="EMBL" id="MBP2322592.1"/>
    </source>
</evidence>
<organism evidence="1 2">
    <name type="scientific">Kibdelosporangium banguiense</name>
    <dbReference type="NCBI Taxonomy" id="1365924"/>
    <lineage>
        <taxon>Bacteria</taxon>
        <taxon>Bacillati</taxon>
        <taxon>Actinomycetota</taxon>
        <taxon>Actinomycetes</taxon>
        <taxon>Pseudonocardiales</taxon>
        <taxon>Pseudonocardiaceae</taxon>
        <taxon>Kibdelosporangium</taxon>
    </lineage>
</organism>
<protein>
    <recommendedName>
        <fullName evidence="3">Immunity protein 35</fullName>
    </recommendedName>
</protein>
<dbReference type="Proteomes" id="UP001519332">
    <property type="component" value="Unassembled WGS sequence"/>
</dbReference>
<proteinExistence type="predicted"/>
<name>A0ABS4TDU7_9PSEU</name>
<gene>
    <name evidence="1" type="ORF">JOF56_002977</name>
</gene>
<keyword evidence="2" id="KW-1185">Reference proteome</keyword>
<dbReference type="RefSeq" id="WP_209638140.1">
    <property type="nucleotide sequence ID" value="NZ_JAGINW010000001.1"/>
</dbReference>
<reference evidence="1 2" key="1">
    <citation type="submission" date="2021-03" db="EMBL/GenBank/DDBJ databases">
        <title>Sequencing the genomes of 1000 actinobacteria strains.</title>
        <authorList>
            <person name="Klenk H.-P."/>
        </authorList>
    </citation>
    <scope>NUCLEOTIDE SEQUENCE [LARGE SCALE GENOMIC DNA]</scope>
    <source>
        <strain evidence="1 2">DSM 46670</strain>
    </source>
</reference>